<dbReference type="PROSITE" id="PS50878">
    <property type="entry name" value="RT_POL"/>
    <property type="match status" value="1"/>
</dbReference>
<dbReference type="SUPFAM" id="SSF56672">
    <property type="entry name" value="DNA/RNA polymerases"/>
    <property type="match status" value="1"/>
</dbReference>
<reference evidence="2" key="1">
    <citation type="submission" date="2018-02" db="EMBL/GenBank/DDBJ databases">
        <authorList>
            <person name="Cohen D.B."/>
            <person name="Kent A.D."/>
        </authorList>
    </citation>
    <scope>NUCLEOTIDE SEQUENCE</scope>
</reference>
<proteinExistence type="predicted"/>
<gene>
    <name evidence="2" type="ORF">FSB_LOCUS36939</name>
</gene>
<dbReference type="InterPro" id="IPR043502">
    <property type="entry name" value="DNA/RNA_pol_sf"/>
</dbReference>
<dbReference type="Pfam" id="PF13456">
    <property type="entry name" value="RVT_3"/>
    <property type="match status" value="1"/>
</dbReference>
<evidence type="ECO:0000313" key="2">
    <source>
        <dbReference type="EMBL" id="SPD09057.1"/>
    </source>
</evidence>
<dbReference type="CDD" id="cd01650">
    <property type="entry name" value="RT_nLTR_like"/>
    <property type="match status" value="1"/>
</dbReference>
<dbReference type="EMBL" id="OIVN01003135">
    <property type="protein sequence ID" value="SPD09057.1"/>
    <property type="molecule type" value="Genomic_DNA"/>
</dbReference>
<dbReference type="CDD" id="cd06222">
    <property type="entry name" value="RNase_H_like"/>
    <property type="match status" value="1"/>
</dbReference>
<dbReference type="InterPro" id="IPR002156">
    <property type="entry name" value="RNaseH_domain"/>
</dbReference>
<dbReference type="PANTHER" id="PTHR46890">
    <property type="entry name" value="NON-LTR RETROLELEMENT REVERSE TRANSCRIPTASE-LIKE PROTEIN-RELATED"/>
    <property type="match status" value="1"/>
</dbReference>
<dbReference type="InterPro" id="IPR044730">
    <property type="entry name" value="RNase_H-like_dom_plant"/>
</dbReference>
<dbReference type="Pfam" id="PF00078">
    <property type="entry name" value="RVT_1"/>
    <property type="match status" value="1"/>
</dbReference>
<sequence>MKVMLPSIISDSQNAFVPGRMISNNVIMAFEMIHYLKNHRVGGNVQMVAKLDMSKAYDRVRWDYLRVILLKLGFEARWVRLVMVCDTSTTYSIMLNGEPKGYVFLGRGLCQGDPLSPYLFLICVEGLSALMGKVERDSLIKGISICRGGPRVSHLFFADDSIIFYRATIAECLALQHILNLYESASGQMVNGDKTAIFFSHNTDLATRSDILHMFDWIWRRLQGWKEKLLSQAGREVLIKVVIHAIPTLKECGLVEGSESQDLGNHQAAVTGSAGRHSPRLNFGFDSLFSRSKYTLRSPSARHVTPSKKHPSQGLRWRVGLGSQINIWKDKWLPSPSTYQVISPICELSADANVEQLIDRNSMTWRHDMLNRVFMPRDVEIIMKIPLSSRCPRDSIIWTEPSVKSAYCMLLSKRSSQEPSSSSSWGMDSKLWSAQNETYWDAKVPNVEDICRGAAALAIDFLEHGLMVESCSPIAADSSKWRPPVFGTYKLNITCKCFTNSSLVGVGAIVRDTLVFVSAAMENSFMGCGDMMQSHAVAVRDAVKFAYDTGFRRLVVEVSCLDLVLLIQSGSPCFASIGVLIEDICVWCPKFQDICFSFIQKSCNKTAYVLATEAASSLSMQM</sequence>
<evidence type="ECO:0000259" key="1">
    <source>
        <dbReference type="PROSITE" id="PS50878"/>
    </source>
</evidence>
<organism evidence="2">
    <name type="scientific">Fagus sylvatica</name>
    <name type="common">Beechnut</name>
    <dbReference type="NCBI Taxonomy" id="28930"/>
    <lineage>
        <taxon>Eukaryota</taxon>
        <taxon>Viridiplantae</taxon>
        <taxon>Streptophyta</taxon>
        <taxon>Embryophyta</taxon>
        <taxon>Tracheophyta</taxon>
        <taxon>Spermatophyta</taxon>
        <taxon>Magnoliopsida</taxon>
        <taxon>eudicotyledons</taxon>
        <taxon>Gunneridae</taxon>
        <taxon>Pentapetalae</taxon>
        <taxon>rosids</taxon>
        <taxon>fabids</taxon>
        <taxon>Fagales</taxon>
        <taxon>Fagaceae</taxon>
        <taxon>Fagus</taxon>
    </lineage>
</organism>
<feature type="domain" description="Reverse transcriptase" evidence="1">
    <location>
        <begin position="1"/>
        <end position="222"/>
    </location>
</feature>
<dbReference type="AlphaFoldDB" id="A0A2N9H3F5"/>
<dbReference type="InterPro" id="IPR052343">
    <property type="entry name" value="Retrotransposon-Effector_Assoc"/>
</dbReference>
<name>A0A2N9H3F5_FAGSY</name>
<accession>A0A2N9H3F5</accession>
<dbReference type="PANTHER" id="PTHR46890:SF48">
    <property type="entry name" value="RNA-DIRECTED DNA POLYMERASE"/>
    <property type="match status" value="1"/>
</dbReference>
<dbReference type="GO" id="GO:0004523">
    <property type="term" value="F:RNA-DNA hybrid ribonuclease activity"/>
    <property type="evidence" value="ECO:0007669"/>
    <property type="project" value="InterPro"/>
</dbReference>
<protein>
    <recommendedName>
        <fullName evidence="1">Reverse transcriptase domain-containing protein</fullName>
    </recommendedName>
</protein>
<dbReference type="GO" id="GO:0003676">
    <property type="term" value="F:nucleic acid binding"/>
    <property type="evidence" value="ECO:0007669"/>
    <property type="project" value="InterPro"/>
</dbReference>
<dbReference type="InterPro" id="IPR000477">
    <property type="entry name" value="RT_dom"/>
</dbReference>